<reference evidence="3 4" key="1">
    <citation type="submission" date="2016-04" db="EMBL/GenBank/DDBJ databases">
        <title>Peptidophaga gingivicola gen. nov., sp. nov., isolated from human subgingival plaque.</title>
        <authorList>
            <person name="Beall C.J."/>
            <person name="Mokrzan E.M."/>
            <person name="Griffen A.L."/>
            <person name="Leys E.J."/>
        </authorList>
    </citation>
    <scope>NUCLEOTIDE SEQUENCE [LARGE SCALE GENOMIC DNA]</scope>
    <source>
        <strain evidence="3 4">BA112</strain>
    </source>
</reference>
<dbReference type="STRING" id="1823756.A4H34_10025"/>
<evidence type="ECO:0000256" key="1">
    <source>
        <dbReference type="SAM" id="MobiDB-lite"/>
    </source>
</evidence>
<gene>
    <name evidence="3" type="ORF">A4H34_10025</name>
</gene>
<organism evidence="3 4">
    <name type="scientific">Peptidiphaga gingivicola</name>
    <dbReference type="NCBI Taxonomy" id="2741497"/>
    <lineage>
        <taxon>Bacteria</taxon>
        <taxon>Bacillati</taxon>
        <taxon>Actinomycetota</taxon>
        <taxon>Actinomycetes</taxon>
        <taxon>Actinomycetales</taxon>
        <taxon>Actinomycetaceae</taxon>
        <taxon>Peptidiphaga</taxon>
    </lineage>
</organism>
<dbReference type="Pfam" id="PF13302">
    <property type="entry name" value="Acetyltransf_3"/>
    <property type="match status" value="1"/>
</dbReference>
<sequence>MAVDVEPFSLVDPSGWEEFVRFMTANAFPFHMNPSPTREDLESRREEGDFDGPDNEVLAARVQGELIGFVVVEDLESIVPLFDIRLANEARGKGLGTETVRELVRYLFREHPNIVRIEGQTREDNVAMRKAFLRSGFVKEAHYRKAWPTAEGPLRDAVAYGLLRSDFETGQTTPLVWDEL</sequence>
<dbReference type="RefSeq" id="WP_064231998.1">
    <property type="nucleotide sequence ID" value="NZ_LVZK01000003.1"/>
</dbReference>
<dbReference type="Gene3D" id="3.40.630.30">
    <property type="match status" value="1"/>
</dbReference>
<comment type="caution">
    <text evidence="3">The sequence shown here is derived from an EMBL/GenBank/DDBJ whole genome shotgun (WGS) entry which is preliminary data.</text>
</comment>
<dbReference type="InterPro" id="IPR016181">
    <property type="entry name" value="Acyl_CoA_acyltransferase"/>
</dbReference>
<evidence type="ECO:0000313" key="3">
    <source>
        <dbReference type="EMBL" id="OAP85417.1"/>
    </source>
</evidence>
<name>A0A179B118_9ACTO</name>
<evidence type="ECO:0000313" key="4">
    <source>
        <dbReference type="Proteomes" id="UP000078368"/>
    </source>
</evidence>
<dbReference type="PROSITE" id="PS51186">
    <property type="entry name" value="GNAT"/>
    <property type="match status" value="1"/>
</dbReference>
<feature type="region of interest" description="Disordered" evidence="1">
    <location>
        <begin position="33"/>
        <end position="52"/>
    </location>
</feature>
<protein>
    <submittedName>
        <fullName evidence="3">Acetyltransferase</fullName>
    </submittedName>
</protein>
<keyword evidence="4" id="KW-1185">Reference proteome</keyword>
<dbReference type="PANTHER" id="PTHR43792">
    <property type="entry name" value="GNAT FAMILY, PUTATIVE (AFU_ORTHOLOGUE AFUA_3G00765)-RELATED-RELATED"/>
    <property type="match status" value="1"/>
</dbReference>
<dbReference type="PANTHER" id="PTHR43792:SF16">
    <property type="entry name" value="N-ACETYLTRANSFERASE DOMAIN-CONTAINING PROTEIN"/>
    <property type="match status" value="1"/>
</dbReference>
<dbReference type="GO" id="GO:0016747">
    <property type="term" value="F:acyltransferase activity, transferring groups other than amino-acyl groups"/>
    <property type="evidence" value="ECO:0007669"/>
    <property type="project" value="InterPro"/>
</dbReference>
<dbReference type="CDD" id="cd04301">
    <property type="entry name" value="NAT_SF"/>
    <property type="match status" value="1"/>
</dbReference>
<feature type="domain" description="N-acetyltransferase" evidence="2">
    <location>
        <begin position="6"/>
        <end position="165"/>
    </location>
</feature>
<proteinExistence type="predicted"/>
<accession>A0A179B118</accession>
<evidence type="ECO:0000259" key="2">
    <source>
        <dbReference type="PROSITE" id="PS51186"/>
    </source>
</evidence>
<dbReference type="AlphaFoldDB" id="A0A179B118"/>
<feature type="compositionally biased region" description="Basic and acidic residues" evidence="1">
    <location>
        <begin position="37"/>
        <end position="47"/>
    </location>
</feature>
<dbReference type="EMBL" id="LVZK01000003">
    <property type="protein sequence ID" value="OAP85417.1"/>
    <property type="molecule type" value="Genomic_DNA"/>
</dbReference>
<dbReference type="InterPro" id="IPR051531">
    <property type="entry name" value="N-acetyltransferase"/>
</dbReference>
<keyword evidence="3" id="KW-0808">Transferase</keyword>
<dbReference type="Proteomes" id="UP000078368">
    <property type="component" value="Unassembled WGS sequence"/>
</dbReference>
<dbReference type="SUPFAM" id="SSF55729">
    <property type="entry name" value="Acyl-CoA N-acyltransferases (Nat)"/>
    <property type="match status" value="1"/>
</dbReference>
<dbReference type="OrthoDB" id="9799321at2"/>
<dbReference type="InterPro" id="IPR000182">
    <property type="entry name" value="GNAT_dom"/>
</dbReference>